<organism evidence="3 4">
    <name type="scientific">Rhodovastum atsumiense</name>
    <dbReference type="NCBI Taxonomy" id="504468"/>
    <lineage>
        <taxon>Bacteria</taxon>
        <taxon>Pseudomonadati</taxon>
        <taxon>Pseudomonadota</taxon>
        <taxon>Alphaproteobacteria</taxon>
        <taxon>Acetobacterales</taxon>
        <taxon>Acetobacteraceae</taxon>
        <taxon>Rhodovastum</taxon>
    </lineage>
</organism>
<evidence type="ECO:0000313" key="4">
    <source>
        <dbReference type="Proteomes" id="UP000325255"/>
    </source>
</evidence>
<gene>
    <name evidence="3" type="ORF">F1189_23010</name>
</gene>
<dbReference type="SUPFAM" id="SSF53955">
    <property type="entry name" value="Lysozyme-like"/>
    <property type="match status" value="1"/>
</dbReference>
<feature type="domain" description="TtsA-like Glycoside hydrolase family 108" evidence="2">
    <location>
        <begin position="49"/>
        <end position="132"/>
    </location>
</feature>
<evidence type="ECO:0000256" key="1">
    <source>
        <dbReference type="SAM" id="MobiDB-lite"/>
    </source>
</evidence>
<comment type="caution">
    <text evidence="3">The sequence shown here is derived from an EMBL/GenBank/DDBJ whole genome shotgun (WGS) entry which is preliminary data.</text>
</comment>
<dbReference type="CDD" id="cd13926">
    <property type="entry name" value="N-acetylmuramidase_GH108"/>
    <property type="match status" value="1"/>
</dbReference>
<dbReference type="OrthoDB" id="9815229at2"/>
<keyword evidence="4" id="KW-1185">Reference proteome</keyword>
<name>A0A5M6IQ83_9PROT</name>
<proteinExistence type="predicted"/>
<sequence length="213" mass="22922">MAPVGRDRGRDRRLHPGRQADRVHERAGTAGHPAGGASVSLDRFNVCLPFVLREEGGYSNDPRDPGGATNLGITIATLTRWRGRSCTPADVRALTRDEAAEIYHAQYWNALRCGDLRPGLDLLAFDAAVNPGQGWAARELQRQVGAEVDGLVGPMTVLAARGADTRAIINGMSVARAAYYRSRPGFRTYGNGWLGRTDRCRDAALAALTLVAA</sequence>
<dbReference type="AlphaFoldDB" id="A0A5M6IQ83"/>
<feature type="compositionally biased region" description="Basic and acidic residues" evidence="1">
    <location>
        <begin position="18"/>
        <end position="27"/>
    </location>
</feature>
<evidence type="ECO:0000259" key="2">
    <source>
        <dbReference type="Pfam" id="PF05838"/>
    </source>
</evidence>
<dbReference type="InterPro" id="IPR023346">
    <property type="entry name" value="Lysozyme-like_dom_sf"/>
</dbReference>
<feature type="region of interest" description="Disordered" evidence="1">
    <location>
        <begin position="1"/>
        <end position="36"/>
    </location>
</feature>
<dbReference type="Proteomes" id="UP000325255">
    <property type="component" value="Unassembled WGS sequence"/>
</dbReference>
<dbReference type="Gene3D" id="1.20.141.10">
    <property type="entry name" value="Chitosanase, subunit A, domain 1"/>
    <property type="match status" value="1"/>
</dbReference>
<feature type="compositionally biased region" description="Basic and acidic residues" evidence="1">
    <location>
        <begin position="1"/>
        <end position="10"/>
    </location>
</feature>
<dbReference type="InterPro" id="IPR008565">
    <property type="entry name" value="TtsA-like_GH18_dom"/>
</dbReference>
<dbReference type="Pfam" id="PF05838">
    <property type="entry name" value="Glyco_hydro_108"/>
    <property type="match status" value="1"/>
</dbReference>
<accession>A0A5M6IQ83</accession>
<dbReference type="EMBL" id="VWPK01000046">
    <property type="protein sequence ID" value="KAA5609635.1"/>
    <property type="molecule type" value="Genomic_DNA"/>
</dbReference>
<reference evidence="3 4" key="1">
    <citation type="submission" date="2019-09" db="EMBL/GenBank/DDBJ databases">
        <title>Genome sequence of Rhodovastum atsumiense, a diverse member of the Acetobacteraceae family of non-sulfur purple photosynthetic bacteria.</title>
        <authorList>
            <person name="Meyer T."/>
            <person name="Kyndt J."/>
        </authorList>
    </citation>
    <scope>NUCLEOTIDE SEQUENCE [LARGE SCALE GENOMIC DNA]</scope>
    <source>
        <strain evidence="3 4">DSM 21279</strain>
    </source>
</reference>
<protein>
    <recommendedName>
        <fullName evidence="2">TtsA-like Glycoside hydrolase family 108 domain-containing protein</fullName>
    </recommendedName>
</protein>
<evidence type="ECO:0000313" key="3">
    <source>
        <dbReference type="EMBL" id="KAA5609635.1"/>
    </source>
</evidence>